<name>A0A5B0NFF3_PUCGR</name>
<dbReference type="Proteomes" id="UP000324748">
    <property type="component" value="Unassembled WGS sequence"/>
</dbReference>
<proteinExistence type="predicted"/>
<protein>
    <submittedName>
        <fullName evidence="2">Uncharacterized protein</fullName>
    </submittedName>
</protein>
<keyword evidence="3" id="KW-1185">Reference proteome</keyword>
<dbReference type="EMBL" id="VSWC01000105">
    <property type="protein sequence ID" value="KAA1087284.1"/>
    <property type="molecule type" value="Genomic_DNA"/>
</dbReference>
<evidence type="ECO:0000313" key="2">
    <source>
        <dbReference type="EMBL" id="KAA1087284.1"/>
    </source>
</evidence>
<feature type="chain" id="PRO_5022737512" evidence="1">
    <location>
        <begin position="22"/>
        <end position="148"/>
    </location>
</feature>
<evidence type="ECO:0000313" key="3">
    <source>
        <dbReference type="Proteomes" id="UP000324748"/>
    </source>
</evidence>
<feature type="signal peptide" evidence="1">
    <location>
        <begin position="1"/>
        <end position="21"/>
    </location>
</feature>
<dbReference type="AlphaFoldDB" id="A0A5B0NFF3"/>
<organism evidence="2 3">
    <name type="scientific">Puccinia graminis f. sp. tritici</name>
    <dbReference type="NCBI Taxonomy" id="56615"/>
    <lineage>
        <taxon>Eukaryota</taxon>
        <taxon>Fungi</taxon>
        <taxon>Dikarya</taxon>
        <taxon>Basidiomycota</taxon>
        <taxon>Pucciniomycotina</taxon>
        <taxon>Pucciniomycetes</taxon>
        <taxon>Pucciniales</taxon>
        <taxon>Pucciniaceae</taxon>
        <taxon>Puccinia</taxon>
    </lineage>
</organism>
<reference evidence="2 3" key="1">
    <citation type="submission" date="2019-05" db="EMBL/GenBank/DDBJ databases">
        <title>Emergence of the Ug99 lineage of the wheat stem rust pathogen through somatic hybridization.</title>
        <authorList>
            <person name="Li F."/>
            <person name="Upadhyaya N.M."/>
            <person name="Sperschneider J."/>
            <person name="Matny O."/>
            <person name="Nguyen-Phuc H."/>
            <person name="Mago R."/>
            <person name="Raley C."/>
            <person name="Miller M.E."/>
            <person name="Silverstein K.A.T."/>
            <person name="Henningsen E."/>
            <person name="Hirsch C.D."/>
            <person name="Visser B."/>
            <person name="Pretorius Z.A."/>
            <person name="Steffenson B.J."/>
            <person name="Schwessinger B."/>
            <person name="Dodds P.N."/>
            <person name="Figueroa M."/>
        </authorList>
    </citation>
    <scope>NUCLEOTIDE SEQUENCE [LARGE SCALE GENOMIC DNA]</scope>
    <source>
        <strain evidence="2">21-0</strain>
    </source>
</reference>
<dbReference type="OrthoDB" id="10577663at2759"/>
<gene>
    <name evidence="2" type="ORF">PGT21_027860</name>
</gene>
<accession>A0A5B0NFF3</accession>
<keyword evidence="1" id="KW-0732">Signal</keyword>
<comment type="caution">
    <text evidence="2">The sequence shown here is derived from an EMBL/GenBank/DDBJ whole genome shotgun (WGS) entry which is preliminary data.</text>
</comment>
<evidence type="ECO:0000256" key="1">
    <source>
        <dbReference type="SAM" id="SignalP"/>
    </source>
</evidence>
<sequence length="148" mass="16737">MRSNLQSLLMITLVGTAWVNALMMQVRHNNSLYWIGHIDHVSKKDDGAPFEFFGKTTPLEASTAVSKFIRNRTDQDILVGTFNEHFRGKILHSGSHNDYLFSHSKGDFIIVTQDLTAKVDASTWNEIISKNHDELYRRLAAERGTGSS</sequence>